<comment type="caution">
    <text evidence="15">The sequence shown here is derived from an EMBL/GenBank/DDBJ whole genome shotgun (WGS) entry which is preliminary data.</text>
</comment>
<dbReference type="GO" id="GO:0046872">
    <property type="term" value="F:metal ion binding"/>
    <property type="evidence" value="ECO:0007669"/>
    <property type="project" value="UniProtKB-KW"/>
</dbReference>
<evidence type="ECO:0000259" key="14">
    <source>
        <dbReference type="Pfam" id="PF01292"/>
    </source>
</evidence>
<dbReference type="GO" id="GO:0005886">
    <property type="term" value="C:plasma membrane"/>
    <property type="evidence" value="ECO:0007669"/>
    <property type="project" value="UniProtKB-SubCell"/>
</dbReference>
<evidence type="ECO:0000256" key="6">
    <source>
        <dbReference type="ARBA" id="ARBA00022692"/>
    </source>
</evidence>
<comment type="subcellular location">
    <subcellularLocation>
        <location evidence="2">Cell membrane</location>
        <topology evidence="2">Multi-pass membrane protein</topology>
    </subcellularLocation>
</comment>
<protein>
    <recommendedName>
        <fullName evidence="14">Cytochrome b561 bacterial/Ni-hydrogenase domain-containing protein</fullName>
    </recommendedName>
</protein>
<evidence type="ECO:0000256" key="4">
    <source>
        <dbReference type="ARBA" id="ARBA00022475"/>
    </source>
</evidence>
<keyword evidence="6 13" id="KW-0812">Transmembrane</keyword>
<evidence type="ECO:0000256" key="3">
    <source>
        <dbReference type="ARBA" id="ARBA00022448"/>
    </source>
</evidence>
<dbReference type="STRING" id="291169.A9E74_01389"/>
<evidence type="ECO:0000256" key="13">
    <source>
        <dbReference type="SAM" id="Phobius"/>
    </source>
</evidence>
<feature type="transmembrane region" description="Helical" evidence="13">
    <location>
        <begin position="49"/>
        <end position="67"/>
    </location>
</feature>
<evidence type="ECO:0000256" key="11">
    <source>
        <dbReference type="ARBA" id="ARBA00023136"/>
    </source>
</evidence>
<evidence type="ECO:0000256" key="5">
    <source>
        <dbReference type="ARBA" id="ARBA00022617"/>
    </source>
</evidence>
<keyword evidence="16" id="KW-1185">Reference proteome</keyword>
<feature type="transmembrane region" description="Helical" evidence="13">
    <location>
        <begin position="88"/>
        <end position="108"/>
    </location>
</feature>
<feature type="domain" description="Cytochrome b561 bacterial/Ni-hydrogenase" evidence="14">
    <location>
        <begin position="8"/>
        <end position="175"/>
    </location>
</feature>
<dbReference type="EMBL" id="MCRI01000012">
    <property type="protein sequence ID" value="ODN66839.1"/>
    <property type="molecule type" value="Genomic_DNA"/>
</dbReference>
<dbReference type="GO" id="GO:0009055">
    <property type="term" value="F:electron transfer activity"/>
    <property type="evidence" value="ECO:0007669"/>
    <property type="project" value="InterPro"/>
</dbReference>
<dbReference type="PANTHER" id="PTHR30529:SF7">
    <property type="entry name" value="CYTOCHROME B561 BACTERIAL_NI-HYDROGENASE DOMAIN-CONTAINING PROTEIN"/>
    <property type="match status" value="1"/>
</dbReference>
<dbReference type="RefSeq" id="WP_069295867.1">
    <property type="nucleotide sequence ID" value="NZ_MCRI01000012.1"/>
</dbReference>
<keyword evidence="8" id="KW-0249">Electron transport</keyword>
<evidence type="ECO:0000313" key="15">
    <source>
        <dbReference type="EMBL" id="ODN66839.1"/>
    </source>
</evidence>
<reference evidence="15 16" key="1">
    <citation type="submission" date="2016-07" db="EMBL/GenBank/DDBJ databases">
        <title>Draft Genome Sequence of Methylophaga muralis Bur 1.</title>
        <authorList>
            <person name="Vasilenko O.V."/>
            <person name="Doronina N.V."/>
            <person name="Shmareva M.N."/>
            <person name="Tarlachkov S.V."/>
            <person name="Mustakhimov I."/>
            <person name="Trotsenko Y.A."/>
        </authorList>
    </citation>
    <scope>NUCLEOTIDE SEQUENCE [LARGE SCALE GENOMIC DNA]</scope>
    <source>
        <strain evidence="15 16">Bur 1</strain>
    </source>
</reference>
<organism evidence="15 16">
    <name type="scientific">Methylophaga muralis</name>
    <dbReference type="NCBI Taxonomy" id="291169"/>
    <lineage>
        <taxon>Bacteria</taxon>
        <taxon>Pseudomonadati</taxon>
        <taxon>Pseudomonadota</taxon>
        <taxon>Gammaproteobacteria</taxon>
        <taxon>Thiotrichales</taxon>
        <taxon>Piscirickettsiaceae</taxon>
        <taxon>Methylophaga</taxon>
    </lineage>
</organism>
<dbReference type="Proteomes" id="UP000094379">
    <property type="component" value="Unassembled WGS sequence"/>
</dbReference>
<dbReference type="Gene3D" id="1.20.950.20">
    <property type="entry name" value="Transmembrane di-heme cytochromes, Chain C"/>
    <property type="match status" value="1"/>
</dbReference>
<evidence type="ECO:0000256" key="12">
    <source>
        <dbReference type="ARBA" id="ARBA00037975"/>
    </source>
</evidence>
<dbReference type="PATRIC" id="fig|291169.3.peg.1395"/>
<accession>A0A1E3GS20</accession>
<evidence type="ECO:0000313" key="16">
    <source>
        <dbReference type="Proteomes" id="UP000094379"/>
    </source>
</evidence>
<dbReference type="GO" id="GO:0022904">
    <property type="term" value="P:respiratory electron transport chain"/>
    <property type="evidence" value="ECO:0007669"/>
    <property type="project" value="InterPro"/>
</dbReference>
<keyword evidence="10" id="KW-0408">Iron</keyword>
<evidence type="ECO:0000256" key="7">
    <source>
        <dbReference type="ARBA" id="ARBA00022723"/>
    </source>
</evidence>
<dbReference type="GO" id="GO:0020037">
    <property type="term" value="F:heme binding"/>
    <property type="evidence" value="ECO:0007669"/>
    <property type="project" value="TreeGrafter"/>
</dbReference>
<dbReference type="InterPro" id="IPR011577">
    <property type="entry name" value="Cyt_b561_bac/Ni-Hgenase"/>
</dbReference>
<dbReference type="PANTHER" id="PTHR30529">
    <property type="entry name" value="CYTOCHROME B561"/>
    <property type="match status" value="1"/>
</dbReference>
<evidence type="ECO:0000256" key="1">
    <source>
        <dbReference type="ARBA" id="ARBA00001970"/>
    </source>
</evidence>
<keyword evidence="5" id="KW-0349">Heme</keyword>
<sequence>MINDNSERYGSITRFFHWVMAVLVLQQFFKFADRINEGEHWLGDTFGPWHVSIGAVILILAVVRLLWALKQKPQRPINPGFDGVIAKIAHRLMYFSMLIMPFLGALYIHGKGYPVKVFGYELIGQPADEVPWALALGEWHSPFAFLLIFLVIAHIAGALYHHFIQKDTVLKRMIG</sequence>
<feature type="transmembrane region" description="Helical" evidence="13">
    <location>
        <begin position="143"/>
        <end position="163"/>
    </location>
</feature>
<dbReference type="SUPFAM" id="SSF81342">
    <property type="entry name" value="Transmembrane di-heme cytochromes"/>
    <property type="match status" value="1"/>
</dbReference>
<keyword evidence="3" id="KW-0813">Transport</keyword>
<proteinExistence type="inferred from homology"/>
<evidence type="ECO:0000256" key="10">
    <source>
        <dbReference type="ARBA" id="ARBA00023004"/>
    </source>
</evidence>
<evidence type="ECO:0000256" key="2">
    <source>
        <dbReference type="ARBA" id="ARBA00004651"/>
    </source>
</evidence>
<evidence type="ECO:0000256" key="8">
    <source>
        <dbReference type="ARBA" id="ARBA00022982"/>
    </source>
</evidence>
<name>A0A1E3GS20_9GAMM</name>
<comment type="similarity">
    <text evidence="12">Belongs to the cytochrome b561 family.</text>
</comment>
<dbReference type="AlphaFoldDB" id="A0A1E3GS20"/>
<dbReference type="InterPro" id="IPR016174">
    <property type="entry name" value="Di-haem_cyt_TM"/>
</dbReference>
<keyword evidence="9 13" id="KW-1133">Transmembrane helix</keyword>
<keyword evidence="7" id="KW-0479">Metal-binding</keyword>
<dbReference type="InterPro" id="IPR052168">
    <property type="entry name" value="Cytochrome_b561_oxidase"/>
</dbReference>
<feature type="transmembrane region" description="Helical" evidence="13">
    <location>
        <begin position="12"/>
        <end position="29"/>
    </location>
</feature>
<keyword evidence="11 13" id="KW-0472">Membrane</keyword>
<evidence type="ECO:0000256" key="9">
    <source>
        <dbReference type="ARBA" id="ARBA00022989"/>
    </source>
</evidence>
<gene>
    <name evidence="15" type="ORF">A9E74_01389</name>
</gene>
<comment type="cofactor">
    <cofactor evidence="1">
        <name>heme b</name>
        <dbReference type="ChEBI" id="CHEBI:60344"/>
    </cofactor>
</comment>
<dbReference type="Pfam" id="PF01292">
    <property type="entry name" value="Ni_hydr_CYTB"/>
    <property type="match status" value="1"/>
</dbReference>
<keyword evidence="4" id="KW-1003">Cell membrane</keyword>